<evidence type="ECO:0000259" key="3">
    <source>
        <dbReference type="Pfam" id="PF19040"/>
    </source>
</evidence>
<dbReference type="Proteomes" id="UP000295169">
    <property type="component" value="Unassembled WGS sequence"/>
</dbReference>
<reference evidence="4 5" key="1">
    <citation type="submission" date="2019-03" db="EMBL/GenBank/DDBJ databases">
        <title>Genomic Encyclopedia of Type Strains, Phase IV (KMG-IV): sequencing the most valuable type-strain genomes for metagenomic binning, comparative biology and taxonomic classification.</title>
        <authorList>
            <person name="Goeker M."/>
        </authorList>
    </citation>
    <scope>NUCLEOTIDE SEQUENCE [LARGE SCALE GENOMIC DNA]</scope>
    <source>
        <strain evidence="4 5">DSM 2286</strain>
    </source>
</reference>
<feature type="transmembrane region" description="Helical" evidence="1">
    <location>
        <begin position="202"/>
        <end position="223"/>
    </location>
</feature>
<name>A0A4R1PSI8_9GAMM</name>
<feature type="domain" description="SGNH" evidence="3">
    <location>
        <begin position="412"/>
        <end position="656"/>
    </location>
</feature>
<evidence type="ECO:0000313" key="5">
    <source>
        <dbReference type="Proteomes" id="UP000295169"/>
    </source>
</evidence>
<dbReference type="GO" id="GO:0009103">
    <property type="term" value="P:lipopolysaccharide biosynthetic process"/>
    <property type="evidence" value="ECO:0007669"/>
    <property type="project" value="TreeGrafter"/>
</dbReference>
<feature type="domain" description="Acyltransferase 3" evidence="2">
    <location>
        <begin position="11"/>
        <end position="336"/>
    </location>
</feature>
<feature type="transmembrane region" description="Helical" evidence="1">
    <location>
        <begin position="12"/>
        <end position="30"/>
    </location>
</feature>
<dbReference type="InterPro" id="IPR043968">
    <property type="entry name" value="SGNH"/>
</dbReference>
<feature type="transmembrane region" description="Helical" evidence="1">
    <location>
        <begin position="177"/>
        <end position="196"/>
    </location>
</feature>
<protein>
    <submittedName>
        <fullName evidence="4">Peptidoglycan/LPS O-acetylase OafA/YrhL</fullName>
    </submittedName>
</protein>
<dbReference type="AlphaFoldDB" id="A0A4R1PSI8"/>
<feature type="transmembrane region" description="Helical" evidence="1">
    <location>
        <begin position="321"/>
        <end position="340"/>
    </location>
</feature>
<proteinExistence type="predicted"/>
<keyword evidence="1" id="KW-1133">Transmembrane helix</keyword>
<feature type="transmembrane region" description="Helical" evidence="1">
    <location>
        <begin position="235"/>
        <end position="252"/>
    </location>
</feature>
<evidence type="ECO:0000256" key="1">
    <source>
        <dbReference type="SAM" id="Phobius"/>
    </source>
</evidence>
<feature type="transmembrane region" description="Helical" evidence="1">
    <location>
        <begin position="36"/>
        <end position="59"/>
    </location>
</feature>
<dbReference type="PANTHER" id="PTHR23028:SF53">
    <property type="entry name" value="ACYL_TRANSF_3 DOMAIN-CONTAINING PROTEIN"/>
    <property type="match status" value="1"/>
</dbReference>
<dbReference type="InterPro" id="IPR050879">
    <property type="entry name" value="Acyltransferase_3"/>
</dbReference>
<feature type="transmembrane region" description="Helical" evidence="1">
    <location>
        <begin position="85"/>
        <end position="104"/>
    </location>
</feature>
<evidence type="ECO:0000313" key="4">
    <source>
        <dbReference type="EMBL" id="TCL34695.1"/>
    </source>
</evidence>
<dbReference type="InterPro" id="IPR002656">
    <property type="entry name" value="Acyl_transf_3_dom"/>
</dbReference>
<keyword evidence="1" id="KW-0812">Transmembrane</keyword>
<feature type="transmembrane region" description="Helical" evidence="1">
    <location>
        <begin position="154"/>
        <end position="170"/>
    </location>
</feature>
<evidence type="ECO:0000259" key="2">
    <source>
        <dbReference type="Pfam" id="PF01757"/>
    </source>
</evidence>
<comment type="caution">
    <text evidence="4">The sequence shown here is derived from an EMBL/GenBank/DDBJ whole genome shotgun (WGS) entry which is preliminary data.</text>
</comment>
<dbReference type="EMBL" id="SMMU01000001">
    <property type="protein sequence ID" value="TCL34695.1"/>
    <property type="molecule type" value="Genomic_DNA"/>
</dbReference>
<keyword evidence="1" id="KW-0472">Membrane</keyword>
<organism evidence="4 5">
    <name type="scientific">Azotobacter chroococcum</name>
    <dbReference type="NCBI Taxonomy" id="353"/>
    <lineage>
        <taxon>Bacteria</taxon>
        <taxon>Pseudomonadati</taxon>
        <taxon>Pseudomonadota</taxon>
        <taxon>Gammaproteobacteria</taxon>
        <taxon>Pseudomonadales</taxon>
        <taxon>Pseudomonadaceae</taxon>
        <taxon>Azotobacter</taxon>
    </lineage>
</organism>
<dbReference type="Pfam" id="PF01757">
    <property type="entry name" value="Acyl_transf_3"/>
    <property type="match status" value="1"/>
</dbReference>
<dbReference type="PANTHER" id="PTHR23028">
    <property type="entry name" value="ACETYLTRANSFERASE"/>
    <property type="match status" value="1"/>
</dbReference>
<dbReference type="GO" id="GO:0016020">
    <property type="term" value="C:membrane"/>
    <property type="evidence" value="ECO:0007669"/>
    <property type="project" value="TreeGrafter"/>
</dbReference>
<gene>
    <name evidence="4" type="ORF">EV691_101130</name>
</gene>
<dbReference type="Pfam" id="PF19040">
    <property type="entry name" value="SGNH"/>
    <property type="match status" value="1"/>
</dbReference>
<feature type="transmembrane region" description="Helical" evidence="1">
    <location>
        <begin position="352"/>
        <end position="373"/>
    </location>
</feature>
<sequence>MTTTGKSFREDINGLRAWAVLAVILYHFGITGFSGGFIGVDVFFVISGFLMTGIIASGLETSAKQGGARPAFSLVGFYLSRARRIIPALLFLTLILMIAGWFFLSDLEYKELGTHVISALGFFSNIKLWREVGYFDAASHEKLLLHTWSLSVEWQFYLILPLVLIAIWRIRPGRVPLTATLALGLLLSLLLSIFVSPVEPTFAFYLLPTRAWEMLAGGLVYLLANPLRLSARTQIALETGGFSLIIAAILLFDASSNWPGWRALVPVTGTLLVLIAARQGSPWTGSRIAQWLGDCSYSLYLWHWPFAVALSYLHLQDHAGAISLGMALTLLFGWLSYSLVETPARTTLTRMPQWAGAGALLAAICVVALPSLLVRVQQGIPGRLPAQISAVFNEAENKNPRIKECLAFSLPVPECTYGGDTLGVIVIGDSHAGAMIRSVEKALPDRALNVLDWTLASCPTILGIKKAGERDYRCDEFLTQAVNKQKSLPSDVPMLIINRSAAYISGPNEPDRTDKAKVPLFYIGSPEQSRTHEFFQAMRDGMIEAACEFAKTRPVYMVRPTPELKIDVPKTMGRALMLGRPAEVSVSLEEYRQRNAFVLETQDMAAERCGVKILDPIPYLCSDSRCRGDVGGQPIYFDDDHLSERGGSLLIPMFRKVFEDISRPNEAIVRQGLTEAKEKQASSSP</sequence>
<accession>A0A4R1PSI8</accession>
<dbReference type="GO" id="GO:0016747">
    <property type="term" value="F:acyltransferase activity, transferring groups other than amino-acyl groups"/>
    <property type="evidence" value="ECO:0007669"/>
    <property type="project" value="InterPro"/>
</dbReference>
<dbReference type="RefSeq" id="WP_131297950.1">
    <property type="nucleotide sequence ID" value="NZ_JBHLST010000028.1"/>
</dbReference>